<protein>
    <submittedName>
        <fullName evidence="2">Uncharacterized protein</fullName>
    </submittedName>
</protein>
<proteinExistence type="predicted"/>
<evidence type="ECO:0000313" key="2">
    <source>
        <dbReference type="EMBL" id="JAD57061.1"/>
    </source>
</evidence>
<dbReference type="EMBL" id="GBRH01240834">
    <property type="protein sequence ID" value="JAD57061.1"/>
    <property type="molecule type" value="Transcribed_RNA"/>
</dbReference>
<evidence type="ECO:0000256" key="1">
    <source>
        <dbReference type="SAM" id="Phobius"/>
    </source>
</evidence>
<keyword evidence="1" id="KW-1133">Transmembrane helix</keyword>
<sequence length="30" mass="3551">MECTRGHKDTCGRGFMVMFYVSVIFLVFYL</sequence>
<reference evidence="2" key="1">
    <citation type="submission" date="2014-09" db="EMBL/GenBank/DDBJ databases">
        <authorList>
            <person name="Magalhaes I.L.F."/>
            <person name="Oliveira U."/>
            <person name="Santos F.R."/>
            <person name="Vidigal T.H.D.A."/>
            <person name="Brescovit A.D."/>
            <person name="Santos A.J."/>
        </authorList>
    </citation>
    <scope>NUCLEOTIDE SEQUENCE</scope>
    <source>
        <tissue evidence="2">Shoot tissue taken approximately 20 cm above the soil surface</tissue>
    </source>
</reference>
<feature type="transmembrane region" description="Helical" evidence="1">
    <location>
        <begin position="12"/>
        <end position="29"/>
    </location>
</feature>
<reference evidence="2" key="2">
    <citation type="journal article" date="2015" name="Data Brief">
        <title>Shoot transcriptome of the giant reed, Arundo donax.</title>
        <authorList>
            <person name="Barrero R.A."/>
            <person name="Guerrero F.D."/>
            <person name="Moolhuijzen P."/>
            <person name="Goolsby J.A."/>
            <person name="Tidwell J."/>
            <person name="Bellgard S.E."/>
            <person name="Bellgard M.I."/>
        </authorList>
    </citation>
    <scope>NUCLEOTIDE SEQUENCE</scope>
    <source>
        <tissue evidence="2">Shoot tissue taken approximately 20 cm above the soil surface</tissue>
    </source>
</reference>
<keyword evidence="1" id="KW-0472">Membrane</keyword>
<name>A0A0A9B129_ARUDO</name>
<dbReference type="AlphaFoldDB" id="A0A0A9B129"/>
<organism evidence="2">
    <name type="scientific">Arundo donax</name>
    <name type="common">Giant reed</name>
    <name type="synonym">Donax arundinaceus</name>
    <dbReference type="NCBI Taxonomy" id="35708"/>
    <lineage>
        <taxon>Eukaryota</taxon>
        <taxon>Viridiplantae</taxon>
        <taxon>Streptophyta</taxon>
        <taxon>Embryophyta</taxon>
        <taxon>Tracheophyta</taxon>
        <taxon>Spermatophyta</taxon>
        <taxon>Magnoliopsida</taxon>
        <taxon>Liliopsida</taxon>
        <taxon>Poales</taxon>
        <taxon>Poaceae</taxon>
        <taxon>PACMAD clade</taxon>
        <taxon>Arundinoideae</taxon>
        <taxon>Arundineae</taxon>
        <taxon>Arundo</taxon>
    </lineage>
</organism>
<keyword evidence="1" id="KW-0812">Transmembrane</keyword>
<accession>A0A0A9B129</accession>